<dbReference type="RefSeq" id="WP_078811060.1">
    <property type="nucleotide sequence ID" value="NZ_FUWM01000031.1"/>
</dbReference>
<evidence type="ECO:0000256" key="10">
    <source>
        <dbReference type="ARBA" id="ARBA00049406"/>
    </source>
</evidence>
<evidence type="ECO:0000256" key="11">
    <source>
        <dbReference type="PIRNR" id="PIRNR036692"/>
    </source>
</evidence>
<dbReference type="EMBL" id="FUWM01000031">
    <property type="protein sequence ID" value="SKA06258.1"/>
    <property type="molecule type" value="Genomic_DNA"/>
</dbReference>
<dbReference type="Pfam" id="PF03315">
    <property type="entry name" value="SDH_beta"/>
    <property type="match status" value="1"/>
</dbReference>
<evidence type="ECO:0000313" key="15">
    <source>
        <dbReference type="Proteomes" id="UP000190625"/>
    </source>
</evidence>
<dbReference type="GO" id="GO:0003941">
    <property type="term" value="F:L-serine ammonia-lyase activity"/>
    <property type="evidence" value="ECO:0007669"/>
    <property type="project" value="UniProtKB-UniRule"/>
</dbReference>
<keyword evidence="5 11" id="KW-0004">4Fe-4S</keyword>
<dbReference type="InterPro" id="IPR004643">
    <property type="entry name" value="Fe-S_L-Ser_bsu"/>
</dbReference>
<dbReference type="GO" id="GO:0006094">
    <property type="term" value="P:gluconeogenesis"/>
    <property type="evidence" value="ECO:0007669"/>
    <property type="project" value="UniProtKB-UniRule"/>
</dbReference>
<dbReference type="GO" id="GO:0046872">
    <property type="term" value="F:metal ion binding"/>
    <property type="evidence" value="ECO:0007669"/>
    <property type="project" value="UniProtKB-UniRule"/>
</dbReference>
<dbReference type="UniPathway" id="UPA00138"/>
<evidence type="ECO:0000256" key="1">
    <source>
        <dbReference type="ARBA" id="ARBA00001966"/>
    </source>
</evidence>
<dbReference type="NCBIfam" id="TIGR00719">
    <property type="entry name" value="sda_beta"/>
    <property type="match status" value="1"/>
</dbReference>
<keyword evidence="9 11" id="KW-0456">Lyase</keyword>
<dbReference type="GO" id="GO:0051539">
    <property type="term" value="F:4 iron, 4 sulfur cluster binding"/>
    <property type="evidence" value="ECO:0007669"/>
    <property type="project" value="UniProtKB-UniRule"/>
</dbReference>
<keyword evidence="6 11" id="KW-0479">Metal-binding</keyword>
<dbReference type="STRING" id="142842.SAMN02745118_02667"/>
<dbReference type="Proteomes" id="UP000190625">
    <property type="component" value="Unassembled WGS sequence"/>
</dbReference>
<keyword evidence="15" id="KW-1185">Reference proteome</keyword>
<keyword evidence="7 11" id="KW-0408">Iron</keyword>
<evidence type="ECO:0000256" key="6">
    <source>
        <dbReference type="ARBA" id="ARBA00022723"/>
    </source>
</evidence>
<comment type="cofactor">
    <cofactor evidence="1 12">
        <name>[4Fe-4S] cluster</name>
        <dbReference type="ChEBI" id="CHEBI:49883"/>
    </cofactor>
</comment>
<evidence type="ECO:0000313" key="14">
    <source>
        <dbReference type="EMBL" id="SKA06258.1"/>
    </source>
</evidence>
<comment type="pathway">
    <text evidence="2 11">Carbohydrate biosynthesis; gluconeogenesis.</text>
</comment>
<evidence type="ECO:0000259" key="13">
    <source>
        <dbReference type="PROSITE" id="PS51671"/>
    </source>
</evidence>
<evidence type="ECO:0000256" key="4">
    <source>
        <dbReference type="ARBA" id="ARBA00022432"/>
    </source>
</evidence>
<dbReference type="InterPro" id="IPR002912">
    <property type="entry name" value="ACT_dom"/>
</dbReference>
<keyword evidence="4 11" id="KW-0312">Gluconeogenesis</keyword>
<evidence type="ECO:0000256" key="7">
    <source>
        <dbReference type="ARBA" id="ARBA00023004"/>
    </source>
</evidence>
<dbReference type="CDD" id="cd04903">
    <property type="entry name" value="ACT_LSD"/>
    <property type="match status" value="1"/>
</dbReference>
<evidence type="ECO:0000256" key="2">
    <source>
        <dbReference type="ARBA" id="ARBA00004742"/>
    </source>
</evidence>
<protein>
    <recommendedName>
        <fullName evidence="11">L-serine deaminase</fullName>
    </recommendedName>
</protein>
<dbReference type="PROSITE" id="PS51671">
    <property type="entry name" value="ACT"/>
    <property type="match status" value="1"/>
</dbReference>
<dbReference type="PANTHER" id="PTHR30182:SF12">
    <property type="entry name" value="L-SERINE DEHYDRATASE, BETA CHAIN-RELATED"/>
    <property type="match status" value="1"/>
</dbReference>
<keyword evidence="8 11" id="KW-0411">Iron-sulfur</keyword>
<accession>A0A1T4QSL7</accession>
<dbReference type="SUPFAM" id="SSF143548">
    <property type="entry name" value="Serine metabolism enzymes domain"/>
    <property type="match status" value="1"/>
</dbReference>
<dbReference type="OrthoDB" id="9813137at2"/>
<name>A0A1T4QSL7_9FIRM</name>
<dbReference type="Pfam" id="PF01842">
    <property type="entry name" value="ACT"/>
    <property type="match status" value="1"/>
</dbReference>
<evidence type="ECO:0000256" key="5">
    <source>
        <dbReference type="ARBA" id="ARBA00022485"/>
    </source>
</evidence>
<dbReference type="Gene3D" id="3.30.1330.90">
    <property type="entry name" value="D-3-phosphoglycerate dehydrogenase, domain 3"/>
    <property type="match status" value="1"/>
</dbReference>
<evidence type="ECO:0000256" key="12">
    <source>
        <dbReference type="RuleBase" id="RU366059"/>
    </source>
</evidence>
<proteinExistence type="inferred from homology"/>
<feature type="domain" description="ACT" evidence="13">
    <location>
        <begin position="149"/>
        <end position="221"/>
    </location>
</feature>
<dbReference type="AlphaFoldDB" id="A0A1T4QSL7"/>
<comment type="similarity">
    <text evidence="3 11 12">Belongs to the iron-sulfur dependent L-serine dehydratase family.</text>
</comment>
<dbReference type="InterPro" id="IPR051318">
    <property type="entry name" value="Fe-S_L-Ser"/>
</dbReference>
<reference evidence="15" key="1">
    <citation type="submission" date="2017-02" db="EMBL/GenBank/DDBJ databases">
        <authorList>
            <person name="Varghese N."/>
            <person name="Submissions S."/>
        </authorList>
    </citation>
    <scope>NUCLEOTIDE SEQUENCE [LARGE SCALE GENOMIC DNA]</scope>
    <source>
        <strain evidence="15">ATCC BAA-73</strain>
    </source>
</reference>
<gene>
    <name evidence="14" type="ORF">SAMN02745118_02667</name>
</gene>
<evidence type="ECO:0000256" key="8">
    <source>
        <dbReference type="ARBA" id="ARBA00023014"/>
    </source>
</evidence>
<dbReference type="SUPFAM" id="SSF55021">
    <property type="entry name" value="ACT-like"/>
    <property type="match status" value="1"/>
</dbReference>
<evidence type="ECO:0000256" key="3">
    <source>
        <dbReference type="ARBA" id="ARBA00008636"/>
    </source>
</evidence>
<sequence length="223" mass="24012">MSKLSAFDTIGPIMVGPSSSHTAGAVRIGNLAREIVGTEFKQIKILLHGSFGKTYRGHGTDKALIGGLLGLSTDDSLIKESFKLAKERGIEFEITPIDLGLAHPNTAKLEIKDITGKLTTIIGSSIGGGNIIITEIDGIKVDLKGEYHTLITLHKDKPGMVAKISGILHDYDLNIAFMKVVRQDKEALATAIIKLNQKLEVDILELIKNILGVELVKVVNPLT</sequence>
<evidence type="ECO:0000256" key="9">
    <source>
        <dbReference type="ARBA" id="ARBA00023239"/>
    </source>
</evidence>
<dbReference type="InterPro" id="IPR045865">
    <property type="entry name" value="ACT-like_dom_sf"/>
</dbReference>
<organism evidence="14 15">
    <name type="scientific">Selenihalanaerobacter shriftii</name>
    <dbReference type="NCBI Taxonomy" id="142842"/>
    <lineage>
        <taxon>Bacteria</taxon>
        <taxon>Bacillati</taxon>
        <taxon>Bacillota</taxon>
        <taxon>Clostridia</taxon>
        <taxon>Halanaerobiales</taxon>
        <taxon>Halobacteroidaceae</taxon>
        <taxon>Selenihalanaerobacter</taxon>
    </lineage>
</organism>
<dbReference type="InterPro" id="IPR029009">
    <property type="entry name" value="ASB_dom_sf"/>
</dbReference>
<dbReference type="Gene3D" id="3.30.70.260">
    <property type="match status" value="1"/>
</dbReference>
<dbReference type="PANTHER" id="PTHR30182">
    <property type="entry name" value="L-SERINE DEHYDRATASE"/>
    <property type="match status" value="1"/>
</dbReference>
<dbReference type="PIRSF" id="PIRSF036692">
    <property type="entry name" value="SDH_B"/>
    <property type="match status" value="1"/>
</dbReference>
<comment type="catalytic activity">
    <reaction evidence="10 11 12">
        <text>L-serine = pyruvate + NH4(+)</text>
        <dbReference type="Rhea" id="RHEA:19169"/>
        <dbReference type="ChEBI" id="CHEBI:15361"/>
        <dbReference type="ChEBI" id="CHEBI:28938"/>
        <dbReference type="ChEBI" id="CHEBI:33384"/>
        <dbReference type="EC" id="4.3.1.17"/>
    </reaction>
</comment>
<dbReference type="InterPro" id="IPR005131">
    <property type="entry name" value="Ser_deHydtase_bsu"/>
</dbReference>